<dbReference type="Proteomes" id="UP001634394">
    <property type="component" value="Unassembled WGS sequence"/>
</dbReference>
<dbReference type="PROSITE" id="PS50208">
    <property type="entry name" value="CASPASE_P20"/>
    <property type="match status" value="1"/>
</dbReference>
<protein>
    <submittedName>
        <fullName evidence="6">Uncharacterized protein</fullName>
    </submittedName>
</protein>
<feature type="compositionally biased region" description="Basic and acidic residues" evidence="3">
    <location>
        <begin position="215"/>
        <end position="225"/>
    </location>
</feature>
<sequence>MADEMDPCFWRRKQKKETHEHSSESDDEPYGFGAKNLNGNRSTSKEKRSNDYHRKTDASLDNALGTKPDPGIFPYYYHREPIRGTAFFVVNQTFQRYEYRSGAEKDLIYLKSVFVDKLGFQQLNKGNDLNLSLVELDNGIKKAISMDYSNTDFFVFAISTHGEERPRGSDQFEHALLCADDQYKFTIDVIRKIGGCPNLAGKPKIFFIQACRTRSDSDKTDPRRTDKGHKFKLMPKNEEKVSIPKGIDSAYAEDKAEANNDVDIKKELNIEDKGDTKTDERDETYANEGESDKAYENNNADAEVKTKDEADARHKNDDYQKRADSGFGSETVIPLVNIPKDCLVVYAIQSRMYAWRNTVTGSWLFDELNKVMEECPSHHQINVLDILTKTAFKMAQRETAKGFKAVCVIQHKLTKDLLIPKKH</sequence>
<accession>A0ABD3XBK0</accession>
<dbReference type="InterPro" id="IPR029030">
    <property type="entry name" value="Caspase-like_dom_sf"/>
</dbReference>
<dbReference type="SMART" id="SM00115">
    <property type="entry name" value="CASc"/>
    <property type="match status" value="1"/>
</dbReference>
<organism evidence="6 7">
    <name type="scientific">Sinanodonta woodiana</name>
    <name type="common">Chinese pond mussel</name>
    <name type="synonym">Anodonta woodiana</name>
    <dbReference type="NCBI Taxonomy" id="1069815"/>
    <lineage>
        <taxon>Eukaryota</taxon>
        <taxon>Metazoa</taxon>
        <taxon>Spiralia</taxon>
        <taxon>Lophotrochozoa</taxon>
        <taxon>Mollusca</taxon>
        <taxon>Bivalvia</taxon>
        <taxon>Autobranchia</taxon>
        <taxon>Heteroconchia</taxon>
        <taxon>Palaeoheterodonta</taxon>
        <taxon>Unionida</taxon>
        <taxon>Unionoidea</taxon>
        <taxon>Unionidae</taxon>
        <taxon>Unioninae</taxon>
        <taxon>Sinanodonta</taxon>
    </lineage>
</organism>
<dbReference type="Pfam" id="PF00656">
    <property type="entry name" value="Peptidase_C14"/>
    <property type="match status" value="1"/>
</dbReference>
<dbReference type="AlphaFoldDB" id="A0ABD3XBK0"/>
<gene>
    <name evidence="6" type="ORF">ACJMK2_029881</name>
</gene>
<dbReference type="EMBL" id="JBJQND010000003">
    <property type="protein sequence ID" value="KAL3883639.1"/>
    <property type="molecule type" value="Genomic_DNA"/>
</dbReference>
<comment type="caution">
    <text evidence="6">The sequence shown here is derived from an EMBL/GenBank/DDBJ whole genome shotgun (WGS) entry which is preliminary data.</text>
</comment>
<feature type="compositionally biased region" description="Basic and acidic residues" evidence="3">
    <location>
        <begin position="302"/>
        <end position="323"/>
    </location>
</feature>
<evidence type="ECO:0000313" key="6">
    <source>
        <dbReference type="EMBL" id="KAL3883639.1"/>
    </source>
</evidence>
<dbReference type="InterPro" id="IPR002138">
    <property type="entry name" value="Pept_C14_p10"/>
</dbReference>
<proteinExistence type="inferred from homology"/>
<dbReference type="InterPro" id="IPR015917">
    <property type="entry name" value="Pept_C14A"/>
</dbReference>
<evidence type="ECO:0000256" key="2">
    <source>
        <dbReference type="RuleBase" id="RU003971"/>
    </source>
</evidence>
<dbReference type="InterPro" id="IPR011600">
    <property type="entry name" value="Pept_C14_caspase"/>
</dbReference>
<dbReference type="PROSITE" id="PS50207">
    <property type="entry name" value="CASPASE_P10"/>
    <property type="match status" value="1"/>
</dbReference>
<dbReference type="Gene3D" id="3.40.50.1460">
    <property type="match status" value="1"/>
</dbReference>
<feature type="compositionally biased region" description="Basic and acidic residues" evidence="3">
    <location>
        <begin position="266"/>
        <end position="295"/>
    </location>
</feature>
<feature type="region of interest" description="Disordered" evidence="3">
    <location>
        <begin position="1"/>
        <end position="65"/>
    </location>
</feature>
<feature type="region of interest" description="Disordered" evidence="3">
    <location>
        <begin position="266"/>
        <end position="323"/>
    </location>
</feature>
<dbReference type="SUPFAM" id="SSF52129">
    <property type="entry name" value="Caspase-like"/>
    <property type="match status" value="2"/>
</dbReference>
<feature type="domain" description="Caspase family p20" evidence="5">
    <location>
        <begin position="82"/>
        <end position="215"/>
    </location>
</feature>
<keyword evidence="7" id="KW-1185">Reference proteome</keyword>
<feature type="compositionally biased region" description="Basic and acidic residues" evidence="3">
    <location>
        <begin position="43"/>
        <end position="58"/>
    </location>
</feature>
<feature type="region of interest" description="Disordered" evidence="3">
    <location>
        <begin position="215"/>
        <end position="246"/>
    </location>
</feature>
<evidence type="ECO:0000256" key="3">
    <source>
        <dbReference type="SAM" id="MobiDB-lite"/>
    </source>
</evidence>
<reference evidence="6 7" key="1">
    <citation type="submission" date="2024-11" db="EMBL/GenBank/DDBJ databases">
        <title>Chromosome-level genome assembly of the freshwater bivalve Anodonta woodiana.</title>
        <authorList>
            <person name="Chen X."/>
        </authorList>
    </citation>
    <scope>NUCLEOTIDE SEQUENCE [LARGE SCALE GENOMIC DNA]</scope>
    <source>
        <strain evidence="6">MN2024</strain>
        <tissue evidence="6">Gills</tissue>
    </source>
</reference>
<dbReference type="InterPro" id="IPR052039">
    <property type="entry name" value="Caspase-related_regulators"/>
</dbReference>
<dbReference type="InterPro" id="IPR001309">
    <property type="entry name" value="Pept_C14_p20"/>
</dbReference>
<evidence type="ECO:0000256" key="1">
    <source>
        <dbReference type="ARBA" id="ARBA00010134"/>
    </source>
</evidence>
<dbReference type="PANTHER" id="PTHR22576">
    <property type="entry name" value="MUCOSA ASSOCIATED LYMPHOID TISSUE LYMPHOMA TRANSLOCATION PROTEIN 1/PARACASPASE"/>
    <property type="match status" value="1"/>
</dbReference>
<dbReference type="PRINTS" id="PR00376">
    <property type="entry name" value="IL1BCENZYME"/>
</dbReference>
<dbReference type="PANTHER" id="PTHR22576:SF41">
    <property type="entry name" value="CASPASE 14, APOPTOSIS-RELATED CYSTEINE PEPTIDASE"/>
    <property type="match status" value="1"/>
</dbReference>
<name>A0ABD3XBK0_SINWO</name>
<comment type="similarity">
    <text evidence="1 2">Belongs to the peptidase C14A family.</text>
</comment>
<evidence type="ECO:0000313" key="7">
    <source>
        <dbReference type="Proteomes" id="UP001634394"/>
    </source>
</evidence>
<feature type="domain" description="Caspase family p10" evidence="4">
    <location>
        <begin position="340"/>
        <end position="374"/>
    </location>
</feature>
<evidence type="ECO:0000259" key="4">
    <source>
        <dbReference type="PROSITE" id="PS50207"/>
    </source>
</evidence>
<evidence type="ECO:0000259" key="5">
    <source>
        <dbReference type="PROSITE" id="PS50208"/>
    </source>
</evidence>